<dbReference type="Pfam" id="PF01790">
    <property type="entry name" value="LGT"/>
    <property type="match status" value="1"/>
</dbReference>
<keyword evidence="5 6" id="KW-0472">Membrane</keyword>
<sequence length="305" mass="34999">MMTNFLAVTWDVDPVFFRIGSFEVMWYGLCWMLAILGGALFFINFGKREHLNPKFADTIFWWGTLATIIGARLGHCFFYEPEYYFTHPLEILNIRQGGMASHGAAVGLLLGLWGFSRQCKLPVIWSLDRIMIPVTVGGAAVRFGNLVNSEVYGGPTTLPWGFEFVRDSQWLANSQGGLPVHPTQIYEAVCYLITFAILVFMYYKMDEGRRRPGAIFGVGLIGVFLTRFVIEFIKNVQVEEEVRMIETIGINIGQILSIPFILLGIFMVVWPYTKYRFELNPNRWPGLRRWEPGKEKSKNKKKRVI</sequence>
<dbReference type="HAMAP" id="MF_01147">
    <property type="entry name" value="Lgt"/>
    <property type="match status" value="1"/>
</dbReference>
<dbReference type="PANTHER" id="PTHR30589:SF0">
    <property type="entry name" value="PHOSPHATIDYLGLYCEROL--PROLIPOPROTEIN DIACYLGLYCERYL TRANSFERASE"/>
    <property type="match status" value="1"/>
</dbReference>
<evidence type="ECO:0000256" key="2">
    <source>
        <dbReference type="ARBA" id="ARBA00022679"/>
    </source>
</evidence>
<accession>S0DEQ9</accession>
<proteinExistence type="inferred from homology"/>
<feature type="transmembrane region" description="Helical" evidence="6">
    <location>
        <begin position="185"/>
        <end position="203"/>
    </location>
</feature>
<evidence type="ECO:0000256" key="1">
    <source>
        <dbReference type="ARBA" id="ARBA00022475"/>
    </source>
</evidence>
<feature type="transmembrane region" description="Helical" evidence="6">
    <location>
        <begin position="94"/>
        <end position="115"/>
    </location>
</feature>
<keyword evidence="2 7" id="KW-0808">Transferase</keyword>
<name>S0DEQ9_9ZZZZ</name>
<protein>
    <submittedName>
        <fullName evidence="7">Putative prolipoprotein diacylglyceryl transferase</fullName>
    </submittedName>
</protein>
<feature type="transmembrane region" description="Helical" evidence="6">
    <location>
        <begin position="127"/>
        <end position="147"/>
    </location>
</feature>
<feature type="transmembrane region" description="Helical" evidence="6">
    <location>
        <begin position="55"/>
        <end position="74"/>
    </location>
</feature>
<evidence type="ECO:0000256" key="6">
    <source>
        <dbReference type="SAM" id="Phobius"/>
    </source>
</evidence>
<keyword evidence="3 6" id="KW-0812">Transmembrane</keyword>
<dbReference type="AlphaFoldDB" id="S0DEQ9"/>
<reference evidence="7" key="2">
    <citation type="journal article" date="2013" name="Biotechnol. Biofuels">
        <title>Mining for hemicellulases in the fungus-growing termite Pseudacanthotermes militaris using functional metagenomics.</title>
        <authorList>
            <person name="Bastien G."/>
            <person name="Arnal G."/>
            <person name="Bozonnet S."/>
            <person name="Laguerre S."/>
            <person name="Ferreira F."/>
            <person name="Faure R."/>
            <person name="Henrissat B."/>
            <person name="Lefevre F."/>
            <person name="Robe P."/>
            <person name="Bouchez O."/>
            <person name="Noirot C."/>
            <person name="Dumon C."/>
            <person name="O'Donohue M."/>
        </authorList>
    </citation>
    <scope>NUCLEOTIDE SEQUENCE</scope>
</reference>
<feature type="transmembrane region" description="Helical" evidence="6">
    <location>
        <begin position="215"/>
        <end position="233"/>
    </location>
</feature>
<keyword evidence="1" id="KW-1003">Cell membrane</keyword>
<organism evidence="7">
    <name type="scientific">termite gut metagenome</name>
    <dbReference type="NCBI Taxonomy" id="433724"/>
    <lineage>
        <taxon>unclassified sequences</taxon>
        <taxon>metagenomes</taxon>
        <taxon>organismal metagenomes</taxon>
    </lineage>
</organism>
<dbReference type="EMBL" id="HF548325">
    <property type="protein sequence ID" value="CCO21757.1"/>
    <property type="molecule type" value="Genomic_DNA"/>
</dbReference>
<dbReference type="GO" id="GO:0005886">
    <property type="term" value="C:plasma membrane"/>
    <property type="evidence" value="ECO:0007669"/>
    <property type="project" value="InterPro"/>
</dbReference>
<feature type="transmembrane region" description="Helical" evidence="6">
    <location>
        <begin position="24"/>
        <end position="43"/>
    </location>
</feature>
<dbReference type="InterPro" id="IPR001640">
    <property type="entry name" value="Lgt"/>
</dbReference>
<evidence type="ECO:0000256" key="3">
    <source>
        <dbReference type="ARBA" id="ARBA00022692"/>
    </source>
</evidence>
<feature type="transmembrane region" description="Helical" evidence="6">
    <location>
        <begin position="253"/>
        <end position="273"/>
    </location>
</feature>
<keyword evidence="7" id="KW-0449">Lipoprotein</keyword>
<dbReference type="NCBIfam" id="TIGR00544">
    <property type="entry name" value="lgt"/>
    <property type="match status" value="1"/>
</dbReference>
<dbReference type="GO" id="GO:0008961">
    <property type="term" value="F:phosphatidylglycerol-prolipoprotein diacylglyceryl transferase activity"/>
    <property type="evidence" value="ECO:0007669"/>
    <property type="project" value="InterPro"/>
</dbReference>
<dbReference type="PANTHER" id="PTHR30589">
    <property type="entry name" value="PROLIPOPROTEIN DIACYLGLYCERYL TRANSFERASE"/>
    <property type="match status" value="1"/>
</dbReference>
<keyword evidence="4 6" id="KW-1133">Transmembrane helix</keyword>
<evidence type="ECO:0000256" key="4">
    <source>
        <dbReference type="ARBA" id="ARBA00022989"/>
    </source>
</evidence>
<gene>
    <name evidence="7" type="ORF">BN138_945</name>
</gene>
<dbReference type="GO" id="GO:0042158">
    <property type="term" value="P:lipoprotein biosynthetic process"/>
    <property type="evidence" value="ECO:0007669"/>
    <property type="project" value="InterPro"/>
</dbReference>
<evidence type="ECO:0000313" key="7">
    <source>
        <dbReference type="EMBL" id="CCO21757.1"/>
    </source>
</evidence>
<reference evidence="7" key="1">
    <citation type="submission" date="2012-10" db="EMBL/GenBank/DDBJ databases">
        <authorList>
            <person name="Sandrine L."/>
        </authorList>
    </citation>
    <scope>NUCLEOTIDE SEQUENCE</scope>
</reference>
<evidence type="ECO:0000256" key="5">
    <source>
        <dbReference type="ARBA" id="ARBA00023136"/>
    </source>
</evidence>